<evidence type="ECO:0000313" key="5">
    <source>
        <dbReference type="Proteomes" id="UP000033695"/>
    </source>
</evidence>
<dbReference type="OrthoDB" id="8607342at2"/>
<keyword evidence="2" id="KW-0472">Membrane</keyword>
<dbReference type="RefSeq" id="WP_045922937.1">
    <property type="nucleotide sequence ID" value="NZ_JBHTHW010000008.1"/>
</dbReference>
<dbReference type="InterPro" id="IPR052710">
    <property type="entry name" value="CAAX_protease"/>
</dbReference>
<dbReference type="Proteomes" id="UP000033695">
    <property type="component" value="Unassembled WGS sequence"/>
</dbReference>
<keyword evidence="2" id="KW-0812">Transmembrane</keyword>
<feature type="transmembrane region" description="Helical" evidence="2">
    <location>
        <begin position="180"/>
        <end position="196"/>
    </location>
</feature>
<evidence type="ECO:0000259" key="3">
    <source>
        <dbReference type="Pfam" id="PF02517"/>
    </source>
</evidence>
<dbReference type="PATRIC" id="fig|1218508.4.peg.1065"/>
<dbReference type="HOGENOM" id="CLU_079560_3_1_9"/>
<evidence type="ECO:0000256" key="2">
    <source>
        <dbReference type="SAM" id="Phobius"/>
    </source>
</evidence>
<reference evidence="4 5" key="1">
    <citation type="submission" date="2014-12" db="EMBL/GenBank/DDBJ databases">
        <title>Comparative genomics of the lactic acid bacteria isolated from the honey bee gut.</title>
        <authorList>
            <person name="Ellegaard K.M."/>
            <person name="Tamarit D."/>
            <person name="Javelind E."/>
            <person name="Olofsson T."/>
            <person name="Andersson S.G."/>
            <person name="Vasquez A."/>
        </authorList>
    </citation>
    <scope>NUCLEOTIDE SEQUENCE [LARGE SCALE GENOMIC DNA]</scope>
    <source>
        <strain evidence="4 5">Hon2</strain>
    </source>
</reference>
<evidence type="ECO:0000313" key="4">
    <source>
        <dbReference type="EMBL" id="KJY48673.1"/>
    </source>
</evidence>
<evidence type="ECO:0000256" key="1">
    <source>
        <dbReference type="ARBA" id="ARBA00009067"/>
    </source>
</evidence>
<dbReference type="PANTHER" id="PTHR36435:SF1">
    <property type="entry name" value="CAAX AMINO TERMINAL PROTEASE FAMILY PROTEIN"/>
    <property type="match status" value="1"/>
</dbReference>
<feature type="transmembrane region" description="Helical" evidence="2">
    <location>
        <begin position="124"/>
        <end position="145"/>
    </location>
</feature>
<feature type="transmembrane region" description="Helical" evidence="2">
    <location>
        <begin position="81"/>
        <end position="104"/>
    </location>
</feature>
<dbReference type="GO" id="GO:0004175">
    <property type="term" value="F:endopeptidase activity"/>
    <property type="evidence" value="ECO:0007669"/>
    <property type="project" value="UniProtKB-ARBA"/>
</dbReference>
<name>A0A0F4KRJ9_9LACO</name>
<feature type="domain" description="CAAX prenyl protease 2/Lysostaphin resistance protein A-like" evidence="3">
    <location>
        <begin position="125"/>
        <end position="213"/>
    </location>
</feature>
<dbReference type="GO" id="GO:0080120">
    <property type="term" value="P:CAAX-box protein maturation"/>
    <property type="evidence" value="ECO:0007669"/>
    <property type="project" value="UniProtKB-ARBA"/>
</dbReference>
<sequence>MNSKSRNNNYLNIIFKILVLLTLYLLQQLPATVLTTAASVPTAFAQVKLSVPFIFLITACISIAIMFYLHQRTQKFTTKKLDWQSGIWIVGGAIFNYSINMLFLPLMKTSNNANVAAQNQLMKLFPVLFLIYAVIIAPISEEIFFRGYLINWFFADNLYLGAVVSAIIFGALHISQDPAYFLSKAILGLTMGIVYLKTKNIKANIILHVINNISAFFIG</sequence>
<dbReference type="AlphaFoldDB" id="A0A0F4KRJ9"/>
<accession>A0A0F4KRJ9</accession>
<proteinExistence type="inferred from homology"/>
<dbReference type="PANTHER" id="PTHR36435">
    <property type="entry name" value="SLR1288 PROTEIN"/>
    <property type="match status" value="1"/>
</dbReference>
<comment type="caution">
    <text evidence="4">The sequence shown here is derived from an EMBL/GenBank/DDBJ whole genome shotgun (WGS) entry which is preliminary data.</text>
</comment>
<dbReference type="InterPro" id="IPR003675">
    <property type="entry name" value="Rce1/LyrA-like_dom"/>
</dbReference>
<organism evidence="4 5">
    <name type="scientific">Bombilactobacillus mellis</name>
    <dbReference type="NCBI Taxonomy" id="1218508"/>
    <lineage>
        <taxon>Bacteria</taxon>
        <taxon>Bacillati</taxon>
        <taxon>Bacillota</taxon>
        <taxon>Bacilli</taxon>
        <taxon>Lactobacillales</taxon>
        <taxon>Lactobacillaceae</taxon>
        <taxon>Bombilactobacillus</taxon>
    </lineage>
</organism>
<comment type="similarity">
    <text evidence="1">Belongs to the UPF0177 family.</text>
</comment>
<gene>
    <name evidence="4" type="ORF">JG29_10800</name>
</gene>
<dbReference type="EMBL" id="JXBZ01000008">
    <property type="protein sequence ID" value="KJY48673.1"/>
    <property type="molecule type" value="Genomic_DNA"/>
</dbReference>
<dbReference type="Pfam" id="PF02517">
    <property type="entry name" value="Rce1-like"/>
    <property type="match status" value="1"/>
</dbReference>
<protein>
    <recommendedName>
        <fullName evidence="3">CAAX prenyl protease 2/Lysostaphin resistance protein A-like domain-containing protein</fullName>
    </recommendedName>
</protein>
<feature type="transmembrane region" description="Helical" evidence="2">
    <location>
        <begin position="49"/>
        <end position="69"/>
    </location>
</feature>
<keyword evidence="5" id="KW-1185">Reference proteome</keyword>
<feature type="transmembrane region" description="Helical" evidence="2">
    <location>
        <begin position="157"/>
        <end position="174"/>
    </location>
</feature>
<keyword evidence="2" id="KW-1133">Transmembrane helix</keyword>